<evidence type="ECO:0000256" key="1">
    <source>
        <dbReference type="SAM" id="MobiDB-lite"/>
    </source>
</evidence>
<protein>
    <submittedName>
        <fullName evidence="3">Uncharacterized protein</fullName>
    </submittedName>
</protein>
<keyword evidence="4" id="KW-1185">Reference proteome</keyword>
<reference evidence="3 4" key="1">
    <citation type="submission" date="2023-01" db="EMBL/GenBank/DDBJ databases">
        <title>Analysis of 21 Apiospora genomes using comparative genomics revels a genus with tremendous synthesis potential of carbohydrate active enzymes and secondary metabolites.</title>
        <authorList>
            <person name="Sorensen T."/>
        </authorList>
    </citation>
    <scope>NUCLEOTIDE SEQUENCE [LARGE SCALE GENOMIC DNA]</scope>
    <source>
        <strain evidence="3 4">CBS 20057</strain>
    </source>
</reference>
<name>A0ABR1SJM3_9PEZI</name>
<keyword evidence="2" id="KW-1133">Transmembrane helix</keyword>
<evidence type="ECO:0000313" key="4">
    <source>
        <dbReference type="Proteomes" id="UP001396898"/>
    </source>
</evidence>
<evidence type="ECO:0000256" key="2">
    <source>
        <dbReference type="SAM" id="Phobius"/>
    </source>
</evidence>
<sequence>MPSTTSLSRFSFHNAGPLTTTYTAPASCMTAQPTQLMLGPTTEPDTFYYGGCSFQQDNCYPSGVELDALRSKSDVKVNNKLDYFSPGLHCPENWTTVGMATKNAEGVITSSGPAFTYPGSTITGILDRTGGTVMTTAKATLSDDMKRFGYAGHHALLGAMDHGETAILCCPSSMTARALNGVCFAALPSVEVPRSVCFVGSASDYTTGLTQLSIFGTTVSGRFNQATATGPLSTQTTALPEKVRSELLAYTIMPIVALVHRESDTFKHDNDTETTDEGAPLTTTTTSSSSSAAMAGRSSAFQMAFLGGAWPWVSTTLLAGVAAGFALVLV</sequence>
<keyword evidence="2" id="KW-0472">Membrane</keyword>
<proteinExistence type="predicted"/>
<organism evidence="3 4">
    <name type="scientific">Apiospora marii</name>
    <dbReference type="NCBI Taxonomy" id="335849"/>
    <lineage>
        <taxon>Eukaryota</taxon>
        <taxon>Fungi</taxon>
        <taxon>Dikarya</taxon>
        <taxon>Ascomycota</taxon>
        <taxon>Pezizomycotina</taxon>
        <taxon>Sordariomycetes</taxon>
        <taxon>Xylariomycetidae</taxon>
        <taxon>Amphisphaeriales</taxon>
        <taxon>Apiosporaceae</taxon>
        <taxon>Apiospora</taxon>
    </lineage>
</organism>
<dbReference type="EMBL" id="JAQQWI010000006">
    <property type="protein sequence ID" value="KAK8033723.1"/>
    <property type="molecule type" value="Genomic_DNA"/>
</dbReference>
<accession>A0ABR1SJM3</accession>
<evidence type="ECO:0000313" key="3">
    <source>
        <dbReference type="EMBL" id="KAK8033723.1"/>
    </source>
</evidence>
<gene>
    <name evidence="3" type="ORF">PG991_003121</name>
</gene>
<feature type="transmembrane region" description="Helical" evidence="2">
    <location>
        <begin position="309"/>
        <end position="329"/>
    </location>
</feature>
<dbReference type="Proteomes" id="UP001396898">
    <property type="component" value="Unassembled WGS sequence"/>
</dbReference>
<keyword evidence="2" id="KW-0812">Transmembrane</keyword>
<comment type="caution">
    <text evidence="3">The sequence shown here is derived from an EMBL/GenBank/DDBJ whole genome shotgun (WGS) entry which is preliminary data.</text>
</comment>
<feature type="region of interest" description="Disordered" evidence="1">
    <location>
        <begin position="267"/>
        <end position="290"/>
    </location>
</feature>